<feature type="transmembrane region" description="Helical" evidence="1">
    <location>
        <begin position="6"/>
        <end position="25"/>
    </location>
</feature>
<dbReference type="Proteomes" id="UP000605099">
    <property type="component" value="Unassembled WGS sequence"/>
</dbReference>
<accession>A0ABQ2JPL1</accession>
<feature type="transmembrane region" description="Helical" evidence="1">
    <location>
        <begin position="90"/>
        <end position="109"/>
    </location>
</feature>
<sequence>MLDILWYNKAYIEHACFVLLFLVALRRGAAPERILTGTIAGIVIVHRIYHLIVGNEGIIWREADMGHLALDCVSFAVVIPVALRANRVYPLWIGAAQIIAMMAHGYRLSLTDINLFAYQMMSMIPSYIQLAALTLGLIWHISRHKRIGDYPSWSNALPPPR</sequence>
<keyword evidence="1" id="KW-0812">Transmembrane</keyword>
<dbReference type="RefSeq" id="WP_188819643.1">
    <property type="nucleotide sequence ID" value="NZ_BMLK01000008.1"/>
</dbReference>
<organism evidence="2 3">
    <name type="scientific">Novosphingobium indicum</name>
    <dbReference type="NCBI Taxonomy" id="462949"/>
    <lineage>
        <taxon>Bacteria</taxon>
        <taxon>Pseudomonadati</taxon>
        <taxon>Pseudomonadota</taxon>
        <taxon>Alphaproteobacteria</taxon>
        <taxon>Sphingomonadales</taxon>
        <taxon>Sphingomonadaceae</taxon>
        <taxon>Novosphingobium</taxon>
    </lineage>
</organism>
<protein>
    <recommendedName>
        <fullName evidence="4">Diguanylate cyclase</fullName>
    </recommendedName>
</protein>
<gene>
    <name evidence="2" type="ORF">GCM10011349_21080</name>
</gene>
<evidence type="ECO:0000313" key="3">
    <source>
        <dbReference type="Proteomes" id="UP000605099"/>
    </source>
</evidence>
<feature type="transmembrane region" description="Helical" evidence="1">
    <location>
        <begin position="115"/>
        <end position="139"/>
    </location>
</feature>
<dbReference type="EMBL" id="BMLK01000008">
    <property type="protein sequence ID" value="GGN49940.1"/>
    <property type="molecule type" value="Genomic_DNA"/>
</dbReference>
<keyword evidence="1" id="KW-1133">Transmembrane helix</keyword>
<comment type="caution">
    <text evidence="2">The sequence shown here is derived from an EMBL/GenBank/DDBJ whole genome shotgun (WGS) entry which is preliminary data.</text>
</comment>
<proteinExistence type="predicted"/>
<keyword evidence="1" id="KW-0472">Membrane</keyword>
<evidence type="ECO:0000313" key="2">
    <source>
        <dbReference type="EMBL" id="GGN49940.1"/>
    </source>
</evidence>
<evidence type="ECO:0008006" key="4">
    <source>
        <dbReference type="Google" id="ProtNLM"/>
    </source>
</evidence>
<name>A0ABQ2JPL1_9SPHN</name>
<evidence type="ECO:0000256" key="1">
    <source>
        <dbReference type="SAM" id="Phobius"/>
    </source>
</evidence>
<keyword evidence="3" id="KW-1185">Reference proteome</keyword>
<reference evidence="3" key="1">
    <citation type="journal article" date="2019" name="Int. J. Syst. Evol. Microbiol.">
        <title>The Global Catalogue of Microorganisms (GCM) 10K type strain sequencing project: providing services to taxonomists for standard genome sequencing and annotation.</title>
        <authorList>
            <consortium name="The Broad Institute Genomics Platform"/>
            <consortium name="The Broad Institute Genome Sequencing Center for Infectious Disease"/>
            <person name="Wu L."/>
            <person name="Ma J."/>
        </authorList>
    </citation>
    <scope>NUCLEOTIDE SEQUENCE [LARGE SCALE GENOMIC DNA]</scope>
    <source>
        <strain evidence="3">CGMCC 1.6784</strain>
    </source>
</reference>